<dbReference type="KEGG" id="ahw:NCTC11636_01688"/>
<evidence type="ECO:0000256" key="4">
    <source>
        <dbReference type="ARBA" id="ARBA00022989"/>
    </source>
</evidence>
<organism evidence="8 9">
    <name type="scientific">Actinomyces howellii</name>
    <dbReference type="NCBI Taxonomy" id="52771"/>
    <lineage>
        <taxon>Bacteria</taxon>
        <taxon>Bacillati</taxon>
        <taxon>Actinomycetota</taxon>
        <taxon>Actinomycetes</taxon>
        <taxon>Actinomycetales</taxon>
        <taxon>Actinomycetaceae</taxon>
        <taxon>Actinomyces</taxon>
    </lineage>
</organism>
<comment type="subcellular location">
    <subcellularLocation>
        <location evidence="1">Membrane</location>
        <topology evidence="1">Multi-pass membrane protein</topology>
    </subcellularLocation>
</comment>
<feature type="compositionally biased region" description="Pro residues" evidence="6">
    <location>
        <begin position="497"/>
        <end position="529"/>
    </location>
</feature>
<sequence>MSTPPTASPASAFRPTPSRSSGRWAEAGLLVIALMLGLGGFVLTALNRTGSSPAQALQLGGALVAVAVVVHLWVRRTAPWADPVLLPVAVALNGIGLAMIYRLDMSYKILGRTADYGPKQALWTGLGVLLFCLVLLLRDHRLLRRWDRWAMWTGLVFLVLPFLPFVGKTINGARIWIRLGPMSLQPAEFTKVLLAVFFASFLVSNRDNLALAGKRVLWMNLPRARHLGPLIVVWVVSIVVLVLQRDLGSSVLLFGLFVVTLYVATDRVSWLVLGGMLFLPAAWFAATHLSHVQQRITGWLDAMDSSVYNAEYGSSFQLVTALFGMASGGLLGSGWGEGYPNLVPFANSDFIFSSLGEELGLTGSLAVLMLYLILVQRGLRTAMTLRDGFGKLLAVGLSFTIALQVFVVVGGVTRLIPLTGLTTPFLAYGGSSLLANWMILALLIRLSDAARRPASTAPRIIDTAELPMALRRHVQDATTPDEAGEDSPPVEVSPAQQPVPPAPAQQPVPPAPAPPPAPPAAPVEPPTAPVAPVRPEEGRA</sequence>
<feature type="transmembrane region" description="Helical" evidence="7">
    <location>
        <begin position="425"/>
        <end position="444"/>
    </location>
</feature>
<evidence type="ECO:0000313" key="8">
    <source>
        <dbReference type="EMBL" id="VEG28728.1"/>
    </source>
</evidence>
<feature type="transmembrane region" description="Helical" evidence="7">
    <location>
        <begin position="121"/>
        <end position="137"/>
    </location>
</feature>
<feature type="region of interest" description="Disordered" evidence="6">
    <location>
        <begin position="476"/>
        <end position="540"/>
    </location>
</feature>
<evidence type="ECO:0000256" key="2">
    <source>
        <dbReference type="ARBA" id="ARBA00022692"/>
    </source>
</evidence>
<dbReference type="GO" id="GO:0032153">
    <property type="term" value="C:cell division site"/>
    <property type="evidence" value="ECO:0007669"/>
    <property type="project" value="TreeGrafter"/>
</dbReference>
<keyword evidence="3" id="KW-0133">Cell shape</keyword>
<keyword evidence="4 7" id="KW-1133">Transmembrane helix</keyword>
<keyword evidence="8" id="KW-0131">Cell cycle</keyword>
<dbReference type="Pfam" id="PF01098">
    <property type="entry name" value="FTSW_RODA_SPOVE"/>
    <property type="match status" value="1"/>
</dbReference>
<feature type="transmembrane region" description="Helical" evidence="7">
    <location>
        <begin position="80"/>
        <end position="101"/>
    </location>
</feature>
<feature type="transmembrane region" description="Helical" evidence="7">
    <location>
        <begin position="149"/>
        <end position="167"/>
    </location>
</feature>
<feature type="transmembrane region" description="Helical" evidence="7">
    <location>
        <begin position="24"/>
        <end position="44"/>
    </location>
</feature>
<keyword evidence="8" id="KW-0132">Cell division</keyword>
<gene>
    <name evidence="8" type="primary">ftsW_2</name>
    <name evidence="8" type="ORF">NCTC11636_01688</name>
</gene>
<dbReference type="GO" id="GO:0051301">
    <property type="term" value="P:cell division"/>
    <property type="evidence" value="ECO:0007669"/>
    <property type="project" value="UniProtKB-KW"/>
</dbReference>
<feature type="transmembrane region" description="Helical" evidence="7">
    <location>
        <begin position="310"/>
        <end position="330"/>
    </location>
</feature>
<evidence type="ECO:0000256" key="6">
    <source>
        <dbReference type="SAM" id="MobiDB-lite"/>
    </source>
</evidence>
<dbReference type="EMBL" id="LR134350">
    <property type="protein sequence ID" value="VEG28728.1"/>
    <property type="molecule type" value="Genomic_DNA"/>
</dbReference>
<keyword evidence="2 7" id="KW-0812">Transmembrane</keyword>
<dbReference type="Proteomes" id="UP000266895">
    <property type="component" value="Chromosome"/>
</dbReference>
<evidence type="ECO:0000256" key="3">
    <source>
        <dbReference type="ARBA" id="ARBA00022960"/>
    </source>
</evidence>
<dbReference type="InterPro" id="IPR001182">
    <property type="entry name" value="FtsW/RodA"/>
</dbReference>
<name>A0A3S4RBC0_9ACTO</name>
<dbReference type="GO" id="GO:0008360">
    <property type="term" value="P:regulation of cell shape"/>
    <property type="evidence" value="ECO:0007669"/>
    <property type="project" value="UniProtKB-KW"/>
</dbReference>
<feature type="transmembrane region" description="Helical" evidence="7">
    <location>
        <begin position="350"/>
        <end position="372"/>
    </location>
</feature>
<protein>
    <submittedName>
        <fullName evidence="8">Cell division protein FtsW</fullName>
    </submittedName>
</protein>
<dbReference type="GO" id="GO:0015648">
    <property type="term" value="F:lipid-linked peptidoglycan transporter activity"/>
    <property type="evidence" value="ECO:0007669"/>
    <property type="project" value="TreeGrafter"/>
</dbReference>
<accession>A0A3S4RBC0</accession>
<evidence type="ECO:0000313" key="9">
    <source>
        <dbReference type="Proteomes" id="UP000266895"/>
    </source>
</evidence>
<keyword evidence="5 7" id="KW-0472">Membrane</keyword>
<evidence type="ECO:0000256" key="1">
    <source>
        <dbReference type="ARBA" id="ARBA00004141"/>
    </source>
</evidence>
<proteinExistence type="predicted"/>
<evidence type="ECO:0000256" key="7">
    <source>
        <dbReference type="SAM" id="Phobius"/>
    </source>
</evidence>
<feature type="region of interest" description="Disordered" evidence="6">
    <location>
        <begin position="1"/>
        <end position="21"/>
    </location>
</feature>
<feature type="transmembrane region" description="Helical" evidence="7">
    <location>
        <begin position="270"/>
        <end position="289"/>
    </location>
</feature>
<feature type="transmembrane region" description="Helical" evidence="7">
    <location>
        <begin position="247"/>
        <end position="264"/>
    </location>
</feature>
<feature type="transmembrane region" description="Helical" evidence="7">
    <location>
        <begin position="56"/>
        <end position="74"/>
    </location>
</feature>
<dbReference type="GO" id="GO:0005886">
    <property type="term" value="C:plasma membrane"/>
    <property type="evidence" value="ECO:0007669"/>
    <property type="project" value="TreeGrafter"/>
</dbReference>
<feature type="transmembrane region" description="Helical" evidence="7">
    <location>
        <begin position="392"/>
        <end position="413"/>
    </location>
</feature>
<evidence type="ECO:0000256" key="5">
    <source>
        <dbReference type="ARBA" id="ARBA00023136"/>
    </source>
</evidence>
<feature type="transmembrane region" description="Helical" evidence="7">
    <location>
        <begin position="224"/>
        <end position="242"/>
    </location>
</feature>
<keyword evidence="9" id="KW-1185">Reference proteome</keyword>
<dbReference type="PANTHER" id="PTHR30474:SF3">
    <property type="entry name" value="PEPTIDOGLYCAN GLYCOSYLTRANSFERASE RODA"/>
    <property type="match status" value="1"/>
</dbReference>
<dbReference type="PANTHER" id="PTHR30474">
    <property type="entry name" value="CELL CYCLE PROTEIN"/>
    <property type="match status" value="1"/>
</dbReference>
<reference evidence="8 9" key="1">
    <citation type="submission" date="2018-12" db="EMBL/GenBank/DDBJ databases">
        <authorList>
            <consortium name="Pathogen Informatics"/>
        </authorList>
    </citation>
    <scope>NUCLEOTIDE SEQUENCE [LARGE SCALE GENOMIC DNA]</scope>
    <source>
        <strain evidence="8 9">NCTC11636</strain>
    </source>
</reference>
<dbReference type="AlphaFoldDB" id="A0A3S4RBC0"/>